<proteinExistence type="predicted"/>
<dbReference type="PRINTS" id="PR00313">
    <property type="entry name" value="CABNDNGRPT"/>
</dbReference>
<dbReference type="InterPro" id="IPR018511">
    <property type="entry name" value="Hemolysin-typ_Ca-bd_CS"/>
</dbReference>
<dbReference type="InterPro" id="IPR001343">
    <property type="entry name" value="Hemolysn_Ca-bd"/>
</dbReference>
<dbReference type="AlphaFoldDB" id="W9HBL6"/>
<dbReference type="PATRIC" id="fig|1385369.3.peg.1404"/>
<dbReference type="PANTHER" id="PTHR38340">
    <property type="entry name" value="S-LAYER PROTEIN"/>
    <property type="match status" value="1"/>
</dbReference>
<comment type="subcellular location">
    <subcellularLocation>
        <location evidence="1">Secreted</location>
    </subcellularLocation>
</comment>
<comment type="caution">
    <text evidence="3">The sequence shown here is derived from an EMBL/GenBank/DDBJ whole genome shotgun (WGS) entry which is preliminary data.</text>
</comment>
<dbReference type="Pfam" id="PF00353">
    <property type="entry name" value="HemolysinCabind"/>
    <property type="match status" value="1"/>
</dbReference>
<dbReference type="GO" id="GO:0005615">
    <property type="term" value="C:extracellular space"/>
    <property type="evidence" value="ECO:0007669"/>
    <property type="project" value="InterPro"/>
</dbReference>
<reference evidence="3 4" key="1">
    <citation type="submission" date="2013-08" db="EMBL/GenBank/DDBJ databases">
        <title>The genome sequence of Skermanella stibiiresistens.</title>
        <authorList>
            <person name="Zhu W."/>
            <person name="Wang G."/>
        </authorList>
    </citation>
    <scope>NUCLEOTIDE SEQUENCE [LARGE SCALE GENOMIC DNA]</scope>
    <source>
        <strain evidence="3 4">SB22</strain>
    </source>
</reference>
<keyword evidence="2" id="KW-0964">Secreted</keyword>
<keyword evidence="4" id="KW-1185">Reference proteome</keyword>
<dbReference type="SUPFAM" id="SSF51120">
    <property type="entry name" value="beta-Roll"/>
    <property type="match status" value="1"/>
</dbReference>
<dbReference type="PROSITE" id="PS00330">
    <property type="entry name" value="HEMOLYSIN_CALCIUM"/>
    <property type="match status" value="2"/>
</dbReference>
<dbReference type="STRING" id="1385369.N825_27330"/>
<protein>
    <submittedName>
        <fullName evidence="3">Hemolysin expression modulating protein</fullName>
    </submittedName>
</protein>
<sequence>MTGTDKNELIHGSLGDDTITGGKGIDFLFGAEGNDTLSGGPGDDFLYGGDGNDRLIGGLGNDYLKGNAGKDTFVFGADAGGRDTIADFQYGQDHLEIKANLNNNGLKTAAQVISTATANEDGDAVLHLGGGIEILLVGVQPSHLHADMVIMN</sequence>
<evidence type="ECO:0000313" key="3">
    <source>
        <dbReference type="EMBL" id="EWY41273.1"/>
    </source>
</evidence>
<dbReference type="Proteomes" id="UP000019486">
    <property type="component" value="Unassembled WGS sequence"/>
</dbReference>
<gene>
    <name evidence="3" type="ORF">N825_27330</name>
</gene>
<accession>W9HBL6</accession>
<name>W9HBL6_9PROT</name>
<dbReference type="PANTHER" id="PTHR38340:SF1">
    <property type="entry name" value="S-LAYER PROTEIN"/>
    <property type="match status" value="1"/>
</dbReference>
<dbReference type="InterPro" id="IPR011049">
    <property type="entry name" value="Serralysin-like_metalloprot_C"/>
</dbReference>
<dbReference type="EMBL" id="AVFL01000004">
    <property type="protein sequence ID" value="EWY41273.1"/>
    <property type="molecule type" value="Genomic_DNA"/>
</dbReference>
<dbReference type="InterPro" id="IPR050557">
    <property type="entry name" value="RTX_toxin/Mannuronan_C5-epim"/>
</dbReference>
<evidence type="ECO:0000256" key="2">
    <source>
        <dbReference type="ARBA" id="ARBA00022525"/>
    </source>
</evidence>
<organism evidence="3 4">
    <name type="scientific">Skermanella stibiiresistens SB22</name>
    <dbReference type="NCBI Taxonomy" id="1385369"/>
    <lineage>
        <taxon>Bacteria</taxon>
        <taxon>Pseudomonadati</taxon>
        <taxon>Pseudomonadota</taxon>
        <taxon>Alphaproteobacteria</taxon>
        <taxon>Rhodospirillales</taxon>
        <taxon>Azospirillaceae</taxon>
        <taxon>Skermanella</taxon>
    </lineage>
</organism>
<evidence type="ECO:0000313" key="4">
    <source>
        <dbReference type="Proteomes" id="UP000019486"/>
    </source>
</evidence>
<dbReference type="GO" id="GO:0005509">
    <property type="term" value="F:calcium ion binding"/>
    <property type="evidence" value="ECO:0007669"/>
    <property type="project" value="InterPro"/>
</dbReference>
<evidence type="ECO:0000256" key="1">
    <source>
        <dbReference type="ARBA" id="ARBA00004613"/>
    </source>
</evidence>
<dbReference type="Gene3D" id="2.150.10.10">
    <property type="entry name" value="Serralysin-like metalloprotease, C-terminal"/>
    <property type="match status" value="1"/>
</dbReference>